<evidence type="ECO:0008006" key="4">
    <source>
        <dbReference type="Google" id="ProtNLM"/>
    </source>
</evidence>
<proteinExistence type="predicted"/>
<comment type="caution">
    <text evidence="2">The sequence shown here is derived from an EMBL/GenBank/DDBJ whole genome shotgun (WGS) entry which is preliminary data.</text>
</comment>
<name>A0A0F0LRX6_9MICO</name>
<dbReference type="PATRIC" id="fig|400772.4.peg.2053"/>
<organism evidence="2 3">
    <name type="scientific">Microbacterium ginsengisoli</name>
    <dbReference type="NCBI Taxonomy" id="400772"/>
    <lineage>
        <taxon>Bacteria</taxon>
        <taxon>Bacillati</taxon>
        <taxon>Actinomycetota</taxon>
        <taxon>Actinomycetes</taxon>
        <taxon>Micrococcales</taxon>
        <taxon>Microbacteriaceae</taxon>
        <taxon>Microbacterium</taxon>
    </lineage>
</organism>
<dbReference type="EMBL" id="JYIY01000076">
    <property type="protein sequence ID" value="KJL35992.1"/>
    <property type="molecule type" value="Genomic_DNA"/>
</dbReference>
<evidence type="ECO:0000313" key="2">
    <source>
        <dbReference type="EMBL" id="KJL35992.1"/>
    </source>
</evidence>
<reference evidence="2 3" key="1">
    <citation type="submission" date="2015-02" db="EMBL/GenBank/DDBJ databases">
        <title>Draft genome sequences of ten Microbacterium spp. with emphasis on heavy metal contaminated environments.</title>
        <authorList>
            <person name="Corretto E."/>
        </authorList>
    </citation>
    <scope>NUCLEOTIDE SEQUENCE [LARGE SCALE GENOMIC DNA]</scope>
    <source>
        <strain evidence="2 3">DSM 18659</strain>
    </source>
</reference>
<evidence type="ECO:0000256" key="1">
    <source>
        <dbReference type="SAM" id="MobiDB-lite"/>
    </source>
</evidence>
<gene>
    <name evidence="2" type="ORF">RR49_02039</name>
</gene>
<dbReference type="Proteomes" id="UP000033451">
    <property type="component" value="Unassembled WGS sequence"/>
</dbReference>
<dbReference type="STRING" id="400772.RR49_02039"/>
<keyword evidence="3" id="KW-1185">Reference proteome</keyword>
<feature type="region of interest" description="Disordered" evidence="1">
    <location>
        <begin position="201"/>
        <end position="255"/>
    </location>
</feature>
<protein>
    <recommendedName>
        <fullName evidence="4">ABC transporter ATP-binding protein</fullName>
    </recommendedName>
</protein>
<evidence type="ECO:0000313" key="3">
    <source>
        <dbReference type="Proteomes" id="UP000033451"/>
    </source>
</evidence>
<dbReference type="RefSeq" id="WP_048808971.1">
    <property type="nucleotide sequence ID" value="NZ_JYIY01000076.1"/>
</dbReference>
<sequence length="255" mass="26493">MRIELTDVSKGRGGEALPSTTIAYESGVARLATAETEQRPTVLGLLAAGRMSSGTGEVRIDGRADAAALRRRIALVDAPDVCDPAPDVTVAGVAAEELMFAGAPSHPRAVRAWLRSHDLDAHSRTPIADLEPAARVRMLLELALLRRGVDGVVLVSPDRHGGDPVAWWSIAEEIAARDVAVLVIAGEASAMVLAGAAVRATDPLPPLPVEPEGTGDQTSEPEPGADGASVYAPVGDPTSEPLDSPHTPDPTEDPR</sequence>
<accession>A0A0F0LRX6</accession>
<dbReference type="AlphaFoldDB" id="A0A0F0LRX6"/>